<evidence type="ECO:0000256" key="5">
    <source>
        <dbReference type="ARBA" id="ARBA00022692"/>
    </source>
</evidence>
<feature type="transmembrane region" description="Helical" evidence="9">
    <location>
        <begin position="38"/>
        <end position="55"/>
    </location>
</feature>
<evidence type="ECO:0000259" key="10">
    <source>
        <dbReference type="Pfam" id="PF00999"/>
    </source>
</evidence>
<accession>A0A316DWW0</accession>
<dbReference type="GO" id="GO:0005886">
    <property type="term" value="C:plasma membrane"/>
    <property type="evidence" value="ECO:0007669"/>
    <property type="project" value="UniProtKB-SubCell"/>
</dbReference>
<feature type="transmembrane region" description="Helical" evidence="9">
    <location>
        <begin position="91"/>
        <end position="118"/>
    </location>
</feature>
<evidence type="ECO:0000256" key="7">
    <source>
        <dbReference type="ARBA" id="ARBA00023065"/>
    </source>
</evidence>
<dbReference type="Pfam" id="PF00999">
    <property type="entry name" value="Na_H_Exchanger"/>
    <property type="match status" value="1"/>
</dbReference>
<feature type="transmembrane region" description="Helical" evidence="9">
    <location>
        <begin position="347"/>
        <end position="369"/>
    </location>
</feature>
<evidence type="ECO:0000313" key="11">
    <source>
        <dbReference type="EMBL" id="PWK14324.1"/>
    </source>
</evidence>
<dbReference type="AlphaFoldDB" id="A0A316DWW0"/>
<evidence type="ECO:0000256" key="3">
    <source>
        <dbReference type="ARBA" id="ARBA00022449"/>
    </source>
</evidence>
<dbReference type="InterPro" id="IPR038770">
    <property type="entry name" value="Na+/solute_symporter_sf"/>
</dbReference>
<dbReference type="Proteomes" id="UP000245634">
    <property type="component" value="Unassembled WGS sequence"/>
</dbReference>
<feature type="transmembrane region" description="Helical" evidence="9">
    <location>
        <begin position="61"/>
        <end position="79"/>
    </location>
</feature>
<evidence type="ECO:0000256" key="9">
    <source>
        <dbReference type="SAM" id="Phobius"/>
    </source>
</evidence>
<dbReference type="InterPro" id="IPR006153">
    <property type="entry name" value="Cation/H_exchanger_TM"/>
</dbReference>
<gene>
    <name evidence="11" type="ORF">C7459_10578</name>
</gene>
<keyword evidence="7" id="KW-0406">Ion transport</keyword>
<feature type="transmembrane region" description="Helical" evidence="9">
    <location>
        <begin position="282"/>
        <end position="298"/>
    </location>
</feature>
<feature type="transmembrane region" description="Helical" evidence="9">
    <location>
        <begin position="12"/>
        <end position="31"/>
    </location>
</feature>
<evidence type="ECO:0000256" key="2">
    <source>
        <dbReference type="ARBA" id="ARBA00022448"/>
    </source>
</evidence>
<feature type="transmembrane region" description="Helical" evidence="9">
    <location>
        <begin position="194"/>
        <end position="216"/>
    </location>
</feature>
<name>A0A316DWW0_9BACL</name>
<keyword evidence="2" id="KW-0813">Transport</keyword>
<dbReference type="OrthoDB" id="1757035at2"/>
<dbReference type="PANTHER" id="PTHR32507:SF0">
    <property type="entry name" value="NA(+)_H(+) ANTIPORTER 2-RELATED"/>
    <property type="match status" value="1"/>
</dbReference>
<keyword evidence="3" id="KW-0050">Antiport</keyword>
<dbReference type="GO" id="GO:1902600">
    <property type="term" value="P:proton transmembrane transport"/>
    <property type="evidence" value="ECO:0007669"/>
    <property type="project" value="InterPro"/>
</dbReference>
<dbReference type="RefSeq" id="WP_109687730.1">
    <property type="nucleotide sequence ID" value="NZ_QGGL01000005.1"/>
</dbReference>
<evidence type="ECO:0000256" key="1">
    <source>
        <dbReference type="ARBA" id="ARBA00004651"/>
    </source>
</evidence>
<sequence length="417" mass="45017">MEITTMEMVHRYIGLVLIVLIVGMFGGRLARLLRIPDVALFLLIGVLVGPILHVVELSPQSVADQLIITVGATLILFDGGRAIQFNILKKVWFTLSMLSIPGVLITAVVTAAAAYYLLDLPLSLAFLLAAIISSTDPATLIPVFRQVPIDEKVKQTVESESAFNDATGSIVTFTTLGIVTGEAHFAIGSALLEFVKMAVGGLVIGLIFGWLATVLISKRPGGFLREYASIVVITVALGAYLVGDLIGVSGFMATFTAGLMLGNHEQLKWPTDEDRLREVGHFFDGMTLILRMMIFILLGSQVDFSSLADFWWQGLLIVLVLMFIARPLTVFLCAGPDRMAKWSLKELLFMCWVRETGVIPAALVALMAGLELPHYREISSVTFMAILLTIILQAGTTGIVARKLGVALDGSAGSGKH</sequence>
<feature type="transmembrane region" description="Helical" evidence="9">
    <location>
        <begin position="381"/>
        <end position="401"/>
    </location>
</feature>
<protein>
    <submittedName>
        <fullName evidence="11">NhaP-type Na+/H+ or K+/H+ antiporter</fullName>
    </submittedName>
</protein>
<feature type="domain" description="Cation/H+ exchanger transmembrane" evidence="10">
    <location>
        <begin position="17"/>
        <end position="402"/>
    </location>
</feature>
<feature type="transmembrane region" description="Helical" evidence="9">
    <location>
        <begin position="228"/>
        <end position="261"/>
    </location>
</feature>
<evidence type="ECO:0000256" key="8">
    <source>
        <dbReference type="ARBA" id="ARBA00023136"/>
    </source>
</evidence>
<keyword evidence="6 9" id="KW-1133">Transmembrane helix</keyword>
<dbReference type="PANTHER" id="PTHR32507">
    <property type="entry name" value="NA(+)/H(+) ANTIPORTER 1"/>
    <property type="match status" value="1"/>
</dbReference>
<dbReference type="GO" id="GO:0015297">
    <property type="term" value="F:antiporter activity"/>
    <property type="evidence" value="ECO:0007669"/>
    <property type="project" value="UniProtKB-KW"/>
</dbReference>
<evidence type="ECO:0000256" key="6">
    <source>
        <dbReference type="ARBA" id="ARBA00022989"/>
    </source>
</evidence>
<feature type="transmembrane region" description="Helical" evidence="9">
    <location>
        <begin position="310"/>
        <end position="335"/>
    </location>
</feature>
<organism evidence="11 12">
    <name type="scientific">Tumebacillus permanentifrigoris</name>
    <dbReference type="NCBI Taxonomy" id="378543"/>
    <lineage>
        <taxon>Bacteria</taxon>
        <taxon>Bacillati</taxon>
        <taxon>Bacillota</taxon>
        <taxon>Bacilli</taxon>
        <taxon>Bacillales</taxon>
        <taxon>Alicyclobacillaceae</taxon>
        <taxon>Tumebacillus</taxon>
    </lineage>
</organism>
<keyword evidence="8 9" id="KW-0472">Membrane</keyword>
<evidence type="ECO:0000256" key="4">
    <source>
        <dbReference type="ARBA" id="ARBA00022475"/>
    </source>
</evidence>
<dbReference type="Gene3D" id="1.20.1530.20">
    <property type="match status" value="1"/>
</dbReference>
<evidence type="ECO:0000313" key="12">
    <source>
        <dbReference type="Proteomes" id="UP000245634"/>
    </source>
</evidence>
<reference evidence="11 12" key="1">
    <citation type="submission" date="2018-05" db="EMBL/GenBank/DDBJ databases">
        <title>Genomic Encyclopedia of Type Strains, Phase IV (KMG-IV): sequencing the most valuable type-strain genomes for metagenomic binning, comparative biology and taxonomic classification.</title>
        <authorList>
            <person name="Goeker M."/>
        </authorList>
    </citation>
    <scope>NUCLEOTIDE SEQUENCE [LARGE SCALE GENOMIC DNA]</scope>
    <source>
        <strain evidence="11 12">DSM 18773</strain>
    </source>
</reference>
<proteinExistence type="predicted"/>
<comment type="subcellular location">
    <subcellularLocation>
        <location evidence="1">Cell membrane</location>
        <topology evidence="1">Multi-pass membrane protein</topology>
    </subcellularLocation>
</comment>
<keyword evidence="5 9" id="KW-0812">Transmembrane</keyword>
<keyword evidence="12" id="KW-1185">Reference proteome</keyword>
<comment type="caution">
    <text evidence="11">The sequence shown here is derived from an EMBL/GenBank/DDBJ whole genome shotgun (WGS) entry which is preliminary data.</text>
</comment>
<keyword evidence="4" id="KW-1003">Cell membrane</keyword>
<dbReference type="EMBL" id="QGGL01000005">
    <property type="protein sequence ID" value="PWK14324.1"/>
    <property type="molecule type" value="Genomic_DNA"/>
</dbReference>